<dbReference type="Pfam" id="PF00392">
    <property type="entry name" value="GntR"/>
    <property type="match status" value="1"/>
</dbReference>
<dbReference type="EMBL" id="JANX01000002">
    <property type="protein sequence ID" value="KGM36038.1"/>
    <property type="molecule type" value="Genomic_DNA"/>
</dbReference>
<dbReference type="OrthoDB" id="9812290at2"/>
<evidence type="ECO:0000256" key="1">
    <source>
        <dbReference type="ARBA" id="ARBA00023015"/>
    </source>
</evidence>
<evidence type="ECO:0000256" key="3">
    <source>
        <dbReference type="ARBA" id="ARBA00023163"/>
    </source>
</evidence>
<feature type="domain" description="HTH gntR-type" evidence="5">
    <location>
        <begin position="12"/>
        <end position="79"/>
    </location>
</feature>
<dbReference type="RefSeq" id="WP_034830761.1">
    <property type="nucleotide sequence ID" value="NZ_JANX01000002.1"/>
</dbReference>
<reference evidence="6 7" key="1">
    <citation type="submission" date="2014-01" db="EMBL/GenBank/DDBJ databases">
        <title>Genome sequence determination for a cystic fibrosis isolate, Inquilinus limosus.</title>
        <authorList>
            <person name="Pino M."/>
            <person name="Di Conza J."/>
            <person name="Gutkind G."/>
        </authorList>
    </citation>
    <scope>NUCLEOTIDE SEQUENCE [LARGE SCALE GENOMIC DNA]</scope>
    <source>
        <strain evidence="6 7">MP06</strain>
    </source>
</reference>
<dbReference type="SMART" id="SM00895">
    <property type="entry name" value="FCD"/>
    <property type="match status" value="1"/>
</dbReference>
<dbReference type="AlphaFoldDB" id="A0A0A0DDS6"/>
<dbReference type="PANTHER" id="PTHR43537:SF49">
    <property type="entry name" value="TRANSCRIPTIONAL REGULATORY PROTEIN"/>
    <property type="match status" value="1"/>
</dbReference>
<dbReference type="SMART" id="SM00345">
    <property type="entry name" value="HTH_GNTR"/>
    <property type="match status" value="1"/>
</dbReference>
<comment type="caution">
    <text evidence="6">The sequence shown here is derived from an EMBL/GenBank/DDBJ whole genome shotgun (WGS) entry which is preliminary data.</text>
</comment>
<dbReference type="PANTHER" id="PTHR43537">
    <property type="entry name" value="TRANSCRIPTIONAL REGULATOR, GNTR FAMILY"/>
    <property type="match status" value="1"/>
</dbReference>
<dbReference type="Gene3D" id="1.20.120.530">
    <property type="entry name" value="GntR ligand-binding domain-like"/>
    <property type="match status" value="1"/>
</dbReference>
<protein>
    <recommendedName>
        <fullName evidence="5">HTH gntR-type domain-containing protein</fullName>
    </recommendedName>
</protein>
<name>A0A0A0DDS6_9PROT</name>
<proteinExistence type="predicted"/>
<keyword evidence="1" id="KW-0805">Transcription regulation</keyword>
<dbReference type="InterPro" id="IPR008920">
    <property type="entry name" value="TF_FadR/GntR_C"/>
</dbReference>
<dbReference type="GO" id="GO:0003700">
    <property type="term" value="F:DNA-binding transcription factor activity"/>
    <property type="evidence" value="ECO:0007669"/>
    <property type="project" value="InterPro"/>
</dbReference>
<evidence type="ECO:0000313" key="6">
    <source>
        <dbReference type="EMBL" id="KGM36038.1"/>
    </source>
</evidence>
<keyword evidence="3" id="KW-0804">Transcription</keyword>
<dbReference type="GO" id="GO:0003677">
    <property type="term" value="F:DNA binding"/>
    <property type="evidence" value="ECO:0007669"/>
    <property type="project" value="UniProtKB-KW"/>
</dbReference>
<accession>A0A0A0DDS6</accession>
<dbReference type="InterPro" id="IPR036390">
    <property type="entry name" value="WH_DNA-bd_sf"/>
</dbReference>
<evidence type="ECO:0000259" key="5">
    <source>
        <dbReference type="PROSITE" id="PS50949"/>
    </source>
</evidence>
<sequence length="243" mass="26808">MMEDVAAGDIASTMAARVERAIRQDILRGVLAPGTRLRVADLSTRYGVSHIPVREALRQLEGDRLVVIESHKGAILRGVSPKFVADMHDTREAIETLLVRRATENVTDEQSAHLESLAAAYEQAAETKNADRMVEANLRLHRFIAKIADNPEAAEIHERGWELVISIRNRYGFGENRVAAIIDQHRRLVAAIKARDKDLAVAVAQEHCQSAKLDLLERMELEGRNPAWGPGGASGGRVQDTSD</sequence>
<dbReference type="InterPro" id="IPR011711">
    <property type="entry name" value="GntR_C"/>
</dbReference>
<evidence type="ECO:0000313" key="7">
    <source>
        <dbReference type="Proteomes" id="UP000029995"/>
    </source>
</evidence>
<gene>
    <name evidence="6" type="ORF">P409_00730</name>
</gene>
<dbReference type="Proteomes" id="UP000029995">
    <property type="component" value="Unassembled WGS sequence"/>
</dbReference>
<feature type="region of interest" description="Disordered" evidence="4">
    <location>
        <begin position="224"/>
        <end position="243"/>
    </location>
</feature>
<dbReference type="Pfam" id="PF07729">
    <property type="entry name" value="FCD"/>
    <property type="match status" value="1"/>
</dbReference>
<evidence type="ECO:0000256" key="4">
    <source>
        <dbReference type="SAM" id="MobiDB-lite"/>
    </source>
</evidence>
<dbReference type="SUPFAM" id="SSF48008">
    <property type="entry name" value="GntR ligand-binding domain-like"/>
    <property type="match status" value="1"/>
</dbReference>
<dbReference type="SUPFAM" id="SSF46785">
    <property type="entry name" value="Winged helix' DNA-binding domain"/>
    <property type="match status" value="1"/>
</dbReference>
<dbReference type="Gene3D" id="1.10.10.10">
    <property type="entry name" value="Winged helix-like DNA-binding domain superfamily/Winged helix DNA-binding domain"/>
    <property type="match status" value="1"/>
</dbReference>
<dbReference type="PROSITE" id="PS50949">
    <property type="entry name" value="HTH_GNTR"/>
    <property type="match status" value="1"/>
</dbReference>
<organism evidence="6 7">
    <name type="scientific">Inquilinus limosus MP06</name>
    <dbReference type="NCBI Taxonomy" id="1398085"/>
    <lineage>
        <taxon>Bacteria</taxon>
        <taxon>Pseudomonadati</taxon>
        <taxon>Pseudomonadota</taxon>
        <taxon>Alphaproteobacteria</taxon>
        <taxon>Rhodospirillales</taxon>
        <taxon>Rhodospirillaceae</taxon>
        <taxon>Inquilinus</taxon>
    </lineage>
</organism>
<dbReference type="CDD" id="cd07377">
    <property type="entry name" value="WHTH_GntR"/>
    <property type="match status" value="1"/>
</dbReference>
<dbReference type="InterPro" id="IPR000524">
    <property type="entry name" value="Tscrpt_reg_HTH_GntR"/>
</dbReference>
<dbReference type="InterPro" id="IPR036388">
    <property type="entry name" value="WH-like_DNA-bd_sf"/>
</dbReference>
<keyword evidence="2" id="KW-0238">DNA-binding</keyword>
<evidence type="ECO:0000256" key="2">
    <source>
        <dbReference type="ARBA" id="ARBA00023125"/>
    </source>
</evidence>